<evidence type="ECO:0000259" key="2">
    <source>
        <dbReference type="PROSITE" id="PS50975"/>
    </source>
</evidence>
<evidence type="ECO:0000256" key="1">
    <source>
        <dbReference type="PROSITE-ProRule" id="PRU00409"/>
    </source>
</evidence>
<sequence>MLLEDAALPDPPSAGGRVELDRSVPALLLKLGSYPLHHGGLGVVRSLGRCGVDVYAVTEGRFTPAAVSRHLRGRLSWPTSGGEDPAELAEGLHGIARSLGRRAVLVPTDDESAIAISELGDDLADDFLFPRCVDPGLPRRLASKEGLAALCARHGIPTPHTVVPAALDDVEEYAAHGSFPVVVKSRAPFERHSNPTVRSSTVVTTPDELRALALDWRDDPGVILQEYLPREDSEDWVVHAWTGAGATSVFTGVKLRSWPPRAGVTTAGRACWNPELAELATRLFTATGFSGIADLDFRRDRRDDRYKLVDFNPRVGAQFRLFEDAGGLDVVRAQHLALTGRAVPHAAFPEGRAFVAEDFDYVARLAYRGEPTDAPAPVGRAPSTERAWFALDDPLPVLPMVLGRARPVLSRARRKVRLRRR</sequence>
<dbReference type="GO" id="GO:0005524">
    <property type="term" value="F:ATP binding"/>
    <property type="evidence" value="ECO:0007669"/>
    <property type="project" value="UniProtKB-UniRule"/>
</dbReference>
<evidence type="ECO:0000313" key="3">
    <source>
        <dbReference type="EMBL" id="NYD38473.1"/>
    </source>
</evidence>
<dbReference type="GO" id="GO:0046872">
    <property type="term" value="F:metal ion binding"/>
    <property type="evidence" value="ECO:0007669"/>
    <property type="project" value="InterPro"/>
</dbReference>
<organism evidence="3 4">
    <name type="scientific">Actinomycetospora corticicola</name>
    <dbReference type="NCBI Taxonomy" id="663602"/>
    <lineage>
        <taxon>Bacteria</taxon>
        <taxon>Bacillati</taxon>
        <taxon>Actinomycetota</taxon>
        <taxon>Actinomycetes</taxon>
        <taxon>Pseudonocardiales</taxon>
        <taxon>Pseudonocardiaceae</taxon>
        <taxon>Actinomycetospora</taxon>
    </lineage>
</organism>
<name>A0A7Y9DZJ5_9PSEU</name>
<keyword evidence="4" id="KW-1185">Reference proteome</keyword>
<protein>
    <submittedName>
        <fullName evidence="3">Putative ATP-grasp superfamily ATP-dependent carboligase</fullName>
    </submittedName>
</protein>
<keyword evidence="1" id="KW-0547">Nucleotide-binding</keyword>
<gene>
    <name evidence="3" type="ORF">BJ983_004575</name>
</gene>
<feature type="domain" description="ATP-grasp" evidence="2">
    <location>
        <begin position="148"/>
        <end position="339"/>
    </location>
</feature>
<dbReference type="AlphaFoldDB" id="A0A7Y9DZJ5"/>
<accession>A0A7Y9DZJ5</accession>
<proteinExistence type="predicted"/>
<dbReference type="SUPFAM" id="SSF56059">
    <property type="entry name" value="Glutathione synthetase ATP-binding domain-like"/>
    <property type="match status" value="1"/>
</dbReference>
<dbReference type="PROSITE" id="PS50975">
    <property type="entry name" value="ATP_GRASP"/>
    <property type="match status" value="1"/>
</dbReference>
<dbReference type="Gene3D" id="3.30.470.20">
    <property type="entry name" value="ATP-grasp fold, B domain"/>
    <property type="match status" value="1"/>
</dbReference>
<evidence type="ECO:0000313" key="4">
    <source>
        <dbReference type="Proteomes" id="UP000535890"/>
    </source>
</evidence>
<dbReference type="EMBL" id="JACCBN010000001">
    <property type="protein sequence ID" value="NYD38473.1"/>
    <property type="molecule type" value="Genomic_DNA"/>
</dbReference>
<comment type="caution">
    <text evidence="3">The sequence shown here is derived from an EMBL/GenBank/DDBJ whole genome shotgun (WGS) entry which is preliminary data.</text>
</comment>
<dbReference type="Proteomes" id="UP000535890">
    <property type="component" value="Unassembled WGS sequence"/>
</dbReference>
<keyword evidence="3" id="KW-0436">Ligase</keyword>
<dbReference type="InterPro" id="IPR011761">
    <property type="entry name" value="ATP-grasp"/>
</dbReference>
<keyword evidence="1" id="KW-0067">ATP-binding</keyword>
<reference evidence="3 4" key="1">
    <citation type="submission" date="2020-07" db="EMBL/GenBank/DDBJ databases">
        <title>Sequencing the genomes of 1000 actinobacteria strains.</title>
        <authorList>
            <person name="Klenk H.-P."/>
        </authorList>
    </citation>
    <scope>NUCLEOTIDE SEQUENCE [LARGE SCALE GENOMIC DNA]</scope>
    <source>
        <strain evidence="3 4">DSM 45772</strain>
    </source>
</reference>
<dbReference type="RefSeq" id="WP_343054308.1">
    <property type="nucleotide sequence ID" value="NZ_BAABHP010000029.1"/>
</dbReference>
<dbReference type="GO" id="GO:0016874">
    <property type="term" value="F:ligase activity"/>
    <property type="evidence" value="ECO:0007669"/>
    <property type="project" value="UniProtKB-KW"/>
</dbReference>